<keyword evidence="5" id="KW-1185">Reference proteome</keyword>
<dbReference type="Gene3D" id="3.40.30.10">
    <property type="entry name" value="Glutaredoxin"/>
    <property type="match status" value="1"/>
</dbReference>
<evidence type="ECO:0000313" key="4">
    <source>
        <dbReference type="EMBL" id="AIT07503.1"/>
    </source>
</evidence>
<dbReference type="STRING" id="1549858.MC45_15265"/>
<dbReference type="Gene3D" id="1.20.1050.10">
    <property type="match status" value="1"/>
</dbReference>
<dbReference type="KEGG" id="stax:MC45_15265"/>
<evidence type="ECO:0000259" key="3">
    <source>
        <dbReference type="PROSITE" id="PS50405"/>
    </source>
</evidence>
<protein>
    <submittedName>
        <fullName evidence="4">Maleylacetoacetate isomerase</fullName>
    </submittedName>
</protein>
<gene>
    <name evidence="4" type="ORF">MC45_15265</name>
</gene>
<dbReference type="PROSITE" id="PS50405">
    <property type="entry name" value="GST_CTER"/>
    <property type="match status" value="1"/>
</dbReference>
<dbReference type="GO" id="GO:0006559">
    <property type="term" value="P:L-phenylalanine catabolic process"/>
    <property type="evidence" value="ECO:0007669"/>
    <property type="project" value="TreeGrafter"/>
</dbReference>
<dbReference type="RefSeq" id="WP_038664962.1">
    <property type="nucleotide sequence ID" value="NZ_CP009571.1"/>
</dbReference>
<evidence type="ECO:0000259" key="2">
    <source>
        <dbReference type="PROSITE" id="PS50404"/>
    </source>
</evidence>
<dbReference type="InterPro" id="IPR040079">
    <property type="entry name" value="Glutathione_S-Trfase"/>
</dbReference>
<comment type="similarity">
    <text evidence="1">Belongs to the GST superfamily. Zeta family.</text>
</comment>
<dbReference type="InterPro" id="IPR005955">
    <property type="entry name" value="GST_Zeta"/>
</dbReference>
<evidence type="ECO:0000256" key="1">
    <source>
        <dbReference type="ARBA" id="ARBA00010007"/>
    </source>
</evidence>
<accession>A0A097EIY2</accession>
<evidence type="ECO:0000313" key="5">
    <source>
        <dbReference type="Proteomes" id="UP000033200"/>
    </source>
</evidence>
<dbReference type="PANTHER" id="PTHR42673:SF21">
    <property type="entry name" value="GLUTATHIONE S-TRANSFERASE YFCF"/>
    <property type="match status" value="1"/>
</dbReference>
<organism evidence="4 5">
    <name type="scientific">Sphingomonas taxi</name>
    <dbReference type="NCBI Taxonomy" id="1549858"/>
    <lineage>
        <taxon>Bacteria</taxon>
        <taxon>Pseudomonadati</taxon>
        <taxon>Pseudomonadota</taxon>
        <taxon>Alphaproteobacteria</taxon>
        <taxon>Sphingomonadales</taxon>
        <taxon>Sphingomonadaceae</taxon>
        <taxon>Sphingomonas</taxon>
    </lineage>
</organism>
<dbReference type="InterPro" id="IPR034333">
    <property type="entry name" value="GST_Zeta_N"/>
</dbReference>
<dbReference type="eggNOG" id="COG0625">
    <property type="taxonomic scope" value="Bacteria"/>
</dbReference>
<dbReference type="Pfam" id="PF02798">
    <property type="entry name" value="GST_N"/>
    <property type="match status" value="1"/>
</dbReference>
<dbReference type="InterPro" id="IPR036282">
    <property type="entry name" value="Glutathione-S-Trfase_C_sf"/>
</dbReference>
<dbReference type="NCBIfam" id="TIGR01262">
    <property type="entry name" value="maiA"/>
    <property type="match status" value="1"/>
</dbReference>
<dbReference type="InterPro" id="IPR004045">
    <property type="entry name" value="Glutathione_S-Trfase_N"/>
</dbReference>
<dbReference type="PROSITE" id="PS50404">
    <property type="entry name" value="GST_NTER"/>
    <property type="match status" value="1"/>
</dbReference>
<name>A0A097EIY2_9SPHN</name>
<proteinExistence type="inferred from homology"/>
<keyword evidence="4" id="KW-0413">Isomerase</keyword>
<reference evidence="4 5" key="1">
    <citation type="submission" date="2014-09" db="EMBL/GenBank/DDBJ databases">
        <title>Using Illumina technology Improving SMRT sequencing Genome Assembly by RASTools.</title>
        <authorList>
            <person name="Zhou Y."/>
            <person name="Ma T."/>
            <person name="Liu T."/>
        </authorList>
    </citation>
    <scope>NUCLEOTIDE SEQUENCE [LARGE SCALE GENOMIC DNA]</scope>
    <source>
        <strain evidence="4 5">ATCC 55669</strain>
    </source>
</reference>
<feature type="domain" description="GST N-terminal" evidence="2">
    <location>
        <begin position="1"/>
        <end position="80"/>
    </location>
</feature>
<dbReference type="InterPro" id="IPR034330">
    <property type="entry name" value="GST_Zeta_C"/>
</dbReference>
<sequence>MILHGYWRSGAAYRVRIALALKGLAYEQVNYDLRTGGQADPAYAALNPQRLVPALEVDGLVLTQSVAILEWLDERFPSPPLLPGNADGRAIVRAMVATLATDVHPLHNLRTLKALRQDFDASEPQVNAWMAHWMTDGFAAIEALIARHGGDFAYGDAPTLADCVTVPALYSAVRFGVDTGPYPRLVATASRTAARAEAAHPSRQPDADA</sequence>
<dbReference type="EMBL" id="CP009571">
    <property type="protein sequence ID" value="AIT07503.1"/>
    <property type="molecule type" value="Genomic_DNA"/>
</dbReference>
<dbReference type="SFLD" id="SFLDG00358">
    <property type="entry name" value="Main_(cytGST)"/>
    <property type="match status" value="1"/>
</dbReference>
<dbReference type="SUPFAM" id="SSF52833">
    <property type="entry name" value="Thioredoxin-like"/>
    <property type="match status" value="1"/>
</dbReference>
<dbReference type="AlphaFoldDB" id="A0A097EIY2"/>
<dbReference type="PANTHER" id="PTHR42673">
    <property type="entry name" value="MALEYLACETOACETATE ISOMERASE"/>
    <property type="match status" value="1"/>
</dbReference>
<dbReference type="HOGENOM" id="CLU_011226_20_1_5"/>
<dbReference type="InterPro" id="IPR010987">
    <property type="entry name" value="Glutathione-S-Trfase_C-like"/>
</dbReference>
<dbReference type="InterPro" id="IPR036249">
    <property type="entry name" value="Thioredoxin-like_sf"/>
</dbReference>
<dbReference type="GO" id="GO:0004364">
    <property type="term" value="F:glutathione transferase activity"/>
    <property type="evidence" value="ECO:0007669"/>
    <property type="project" value="TreeGrafter"/>
</dbReference>
<dbReference type="CDD" id="cd03042">
    <property type="entry name" value="GST_N_Zeta"/>
    <property type="match status" value="1"/>
</dbReference>
<dbReference type="SUPFAM" id="SSF47616">
    <property type="entry name" value="GST C-terminal domain-like"/>
    <property type="match status" value="1"/>
</dbReference>
<dbReference type="SFLD" id="SFLDS00019">
    <property type="entry name" value="Glutathione_Transferase_(cytos"/>
    <property type="match status" value="1"/>
</dbReference>
<dbReference type="GO" id="GO:0006749">
    <property type="term" value="P:glutathione metabolic process"/>
    <property type="evidence" value="ECO:0007669"/>
    <property type="project" value="TreeGrafter"/>
</dbReference>
<dbReference type="GO" id="GO:0005737">
    <property type="term" value="C:cytoplasm"/>
    <property type="evidence" value="ECO:0007669"/>
    <property type="project" value="InterPro"/>
</dbReference>
<dbReference type="GO" id="GO:0016034">
    <property type="term" value="F:maleylacetoacetate isomerase activity"/>
    <property type="evidence" value="ECO:0007669"/>
    <property type="project" value="TreeGrafter"/>
</dbReference>
<feature type="domain" description="GST C-terminal" evidence="3">
    <location>
        <begin position="85"/>
        <end position="209"/>
    </location>
</feature>
<dbReference type="Proteomes" id="UP000033200">
    <property type="component" value="Chromosome"/>
</dbReference>
<dbReference type="CDD" id="cd03191">
    <property type="entry name" value="GST_C_Zeta"/>
    <property type="match status" value="1"/>
</dbReference>